<dbReference type="PROSITE" id="PS51007">
    <property type="entry name" value="CYTC"/>
    <property type="match status" value="2"/>
</dbReference>
<dbReference type="InterPro" id="IPR036909">
    <property type="entry name" value="Cyt_c-like_dom_sf"/>
</dbReference>
<evidence type="ECO:0000256" key="10">
    <source>
        <dbReference type="SAM" id="SignalP"/>
    </source>
</evidence>
<evidence type="ECO:0000256" key="7">
    <source>
        <dbReference type="ARBA" id="ARBA00023004"/>
    </source>
</evidence>
<feature type="domain" description="Cytochrome c" evidence="11">
    <location>
        <begin position="63"/>
        <end position="176"/>
    </location>
</feature>
<accession>A0ABY4V5M8</accession>
<dbReference type="Proteomes" id="UP001055658">
    <property type="component" value="Chromosome"/>
</dbReference>
<keyword evidence="6" id="KW-0560">Oxidoreductase</keyword>
<dbReference type="Pfam" id="PF03150">
    <property type="entry name" value="CCP_MauG"/>
    <property type="match status" value="1"/>
</dbReference>
<dbReference type="SUPFAM" id="SSF46626">
    <property type="entry name" value="Cytochrome c"/>
    <property type="match status" value="2"/>
</dbReference>
<evidence type="ECO:0000256" key="8">
    <source>
        <dbReference type="PROSITE-ProRule" id="PRU00433"/>
    </source>
</evidence>
<evidence type="ECO:0000256" key="4">
    <source>
        <dbReference type="ARBA" id="ARBA00022729"/>
    </source>
</evidence>
<dbReference type="PIRSF" id="PIRSF000294">
    <property type="entry name" value="Cytochrome-c_peroxidase"/>
    <property type="match status" value="1"/>
</dbReference>
<dbReference type="Gene3D" id="1.10.760.10">
    <property type="entry name" value="Cytochrome c-like domain"/>
    <property type="match status" value="2"/>
</dbReference>
<evidence type="ECO:0000256" key="1">
    <source>
        <dbReference type="ARBA" id="ARBA00004418"/>
    </source>
</evidence>
<dbReference type="InterPro" id="IPR026259">
    <property type="entry name" value="MauG/Cytc_peroxidase"/>
</dbReference>
<feature type="domain" description="Cytochrome c" evidence="11">
    <location>
        <begin position="220"/>
        <end position="333"/>
    </location>
</feature>
<evidence type="ECO:0000256" key="2">
    <source>
        <dbReference type="ARBA" id="ARBA00022617"/>
    </source>
</evidence>
<reference evidence="12" key="1">
    <citation type="submission" date="2022-02" db="EMBL/GenBank/DDBJ databases">
        <title>Coral-associated bacteria.</title>
        <authorList>
            <person name="Tang K."/>
            <person name="Wang X."/>
        </authorList>
    </citation>
    <scope>NUCLEOTIDE SEQUENCE</scope>
    <source>
        <strain evidence="12">SCSIO 43006</strain>
    </source>
</reference>
<sequence length="337" mass="37309">MIKKIFSKRDLKLPIIGGLIAAASLLSTTATAEVDINQLRQQSKIMFGTLSETMPGSENDTPAMVELGKTLFMDKRLSVNDSQSCNSCHQVGNYNGSGVDNEATSPGALPGTKGDRNSPTVWNSGFQMAQFWDGRAEDLKEQAKGPILNPVEMGMPSEEAVETKISKIAEYQQSFKHAFGKENAISYDNIAQAIAAFERTLITNDRFDDFMSGDDQAMTKSELKGLQTFINTGCSACHNGATLGGNMYQKMGLVNQYPHQEDLGRYKVTGLEKDKMMFKVPMLRDISRSAPYFHDGRVETIEQAIYDMAWYQLGQKLSTQQVDDIATFLNALEHQTH</sequence>
<evidence type="ECO:0000313" key="12">
    <source>
        <dbReference type="EMBL" id="USD19591.1"/>
    </source>
</evidence>
<proteinExistence type="predicted"/>
<protein>
    <submittedName>
        <fullName evidence="12">C-type cytochrome</fullName>
    </submittedName>
</protein>
<evidence type="ECO:0000256" key="5">
    <source>
        <dbReference type="ARBA" id="ARBA00022764"/>
    </source>
</evidence>
<feature type="signal peptide" evidence="10">
    <location>
        <begin position="1"/>
        <end position="32"/>
    </location>
</feature>
<dbReference type="RefSeq" id="WP_252081690.1">
    <property type="nucleotide sequence ID" value="NZ_CP092418.1"/>
</dbReference>
<dbReference type="PANTHER" id="PTHR30600">
    <property type="entry name" value="CYTOCHROME C PEROXIDASE-RELATED"/>
    <property type="match status" value="1"/>
</dbReference>
<evidence type="ECO:0000256" key="6">
    <source>
        <dbReference type="ARBA" id="ARBA00023002"/>
    </source>
</evidence>
<dbReference type="InterPro" id="IPR009056">
    <property type="entry name" value="Cyt_c-like_dom"/>
</dbReference>
<dbReference type="EMBL" id="CP092418">
    <property type="protein sequence ID" value="USD19591.1"/>
    <property type="molecule type" value="Genomic_DNA"/>
</dbReference>
<organism evidence="12 13">
    <name type="scientific">Microbulbifer variabilis</name>
    <dbReference type="NCBI Taxonomy" id="266805"/>
    <lineage>
        <taxon>Bacteria</taxon>
        <taxon>Pseudomonadati</taxon>
        <taxon>Pseudomonadota</taxon>
        <taxon>Gammaproteobacteria</taxon>
        <taxon>Cellvibrionales</taxon>
        <taxon>Microbulbiferaceae</taxon>
        <taxon>Microbulbifer</taxon>
    </lineage>
</organism>
<gene>
    <name evidence="12" type="ORF">MJO52_10905</name>
</gene>
<name>A0ABY4V5M8_9GAMM</name>
<comment type="subcellular location">
    <subcellularLocation>
        <location evidence="1">Periplasm</location>
    </subcellularLocation>
</comment>
<evidence type="ECO:0000259" key="11">
    <source>
        <dbReference type="PROSITE" id="PS51007"/>
    </source>
</evidence>
<dbReference type="InterPro" id="IPR051395">
    <property type="entry name" value="Cytochrome_c_Peroxidase/MauG"/>
</dbReference>
<keyword evidence="3 8" id="KW-0479">Metal-binding</keyword>
<keyword evidence="4 10" id="KW-0732">Signal</keyword>
<dbReference type="PANTHER" id="PTHR30600:SF7">
    <property type="entry name" value="CYTOCHROME C PEROXIDASE-RELATED"/>
    <property type="match status" value="1"/>
</dbReference>
<feature type="chain" id="PRO_5047193899" evidence="10">
    <location>
        <begin position="33"/>
        <end position="337"/>
    </location>
</feature>
<feature type="region of interest" description="Disordered" evidence="9">
    <location>
        <begin position="97"/>
        <end position="116"/>
    </location>
</feature>
<keyword evidence="2 8" id="KW-0349">Heme</keyword>
<dbReference type="InterPro" id="IPR004852">
    <property type="entry name" value="Di-haem_cyt_c_peroxidsae"/>
</dbReference>
<keyword evidence="13" id="KW-1185">Reference proteome</keyword>
<keyword evidence="5" id="KW-0574">Periplasm</keyword>
<evidence type="ECO:0000313" key="13">
    <source>
        <dbReference type="Proteomes" id="UP001055658"/>
    </source>
</evidence>
<evidence type="ECO:0000256" key="9">
    <source>
        <dbReference type="SAM" id="MobiDB-lite"/>
    </source>
</evidence>
<keyword evidence="7 8" id="KW-0408">Iron</keyword>
<evidence type="ECO:0000256" key="3">
    <source>
        <dbReference type="ARBA" id="ARBA00022723"/>
    </source>
</evidence>